<evidence type="ECO:0000256" key="1">
    <source>
        <dbReference type="SAM" id="MobiDB-lite"/>
    </source>
</evidence>
<proteinExistence type="predicted"/>
<name>A0A4Y3UN78_9MICO</name>
<feature type="region of interest" description="Disordered" evidence="1">
    <location>
        <begin position="1"/>
        <end position="22"/>
    </location>
</feature>
<sequence length="104" mass="10897">MLPGVVARRSAPERGHAGLAQTQGFRTPVQLVQEIAGVTRGAAIRVLEVGERLGEALLGGRSGGCSTRPSADPGAYRWPPEGMDGRRPPLSFPVTSARVIRAPS</sequence>
<evidence type="ECO:0000313" key="2">
    <source>
        <dbReference type="EMBL" id="TQM98762.1"/>
    </source>
</evidence>
<keyword evidence="3" id="KW-1185">Reference proteome</keyword>
<gene>
    <name evidence="2" type="ORF">FHX68_1468</name>
</gene>
<comment type="caution">
    <text evidence="2">The sequence shown here is derived from an EMBL/GenBank/DDBJ whole genome shotgun (WGS) entry which is preliminary data.</text>
</comment>
<organism evidence="2 3">
    <name type="scientific">Microbacterium lacticum</name>
    <dbReference type="NCBI Taxonomy" id="33885"/>
    <lineage>
        <taxon>Bacteria</taxon>
        <taxon>Bacillati</taxon>
        <taxon>Actinomycetota</taxon>
        <taxon>Actinomycetes</taxon>
        <taxon>Micrococcales</taxon>
        <taxon>Microbacteriaceae</taxon>
        <taxon>Microbacterium</taxon>
    </lineage>
</organism>
<accession>A0A4Y3UN78</accession>
<evidence type="ECO:0000313" key="3">
    <source>
        <dbReference type="Proteomes" id="UP000319804"/>
    </source>
</evidence>
<protein>
    <submittedName>
        <fullName evidence="2">Uncharacterized protein</fullName>
    </submittedName>
</protein>
<dbReference type="AlphaFoldDB" id="A0A4Y3UN78"/>
<dbReference type="EMBL" id="VFPS01000002">
    <property type="protein sequence ID" value="TQM98762.1"/>
    <property type="molecule type" value="Genomic_DNA"/>
</dbReference>
<dbReference type="Proteomes" id="UP000319804">
    <property type="component" value="Unassembled WGS sequence"/>
</dbReference>
<reference evidence="2 3" key="1">
    <citation type="submission" date="2019-06" db="EMBL/GenBank/DDBJ databases">
        <title>Sequencing the genomes of 1000 actinobacteria strains.</title>
        <authorList>
            <person name="Klenk H.-P."/>
        </authorList>
    </citation>
    <scope>NUCLEOTIDE SEQUENCE [LARGE SCALE GENOMIC DNA]</scope>
    <source>
        <strain evidence="2 3">DSM 20427</strain>
    </source>
</reference>
<feature type="region of interest" description="Disordered" evidence="1">
    <location>
        <begin position="60"/>
        <end position="91"/>
    </location>
</feature>